<reference evidence="1" key="1">
    <citation type="journal article" date="2017" name="Nature">
        <title>The sunflower genome provides insights into oil metabolism, flowering and Asterid evolution.</title>
        <authorList>
            <person name="Badouin H."/>
            <person name="Gouzy J."/>
            <person name="Grassa C.J."/>
            <person name="Murat F."/>
            <person name="Staton S.E."/>
            <person name="Cottret L."/>
            <person name="Lelandais-Briere C."/>
            <person name="Owens G.L."/>
            <person name="Carrere S."/>
            <person name="Mayjonade B."/>
            <person name="Legrand L."/>
            <person name="Gill N."/>
            <person name="Kane N.C."/>
            <person name="Bowers J.E."/>
            <person name="Hubner S."/>
            <person name="Bellec A."/>
            <person name="Berard A."/>
            <person name="Berges H."/>
            <person name="Blanchet N."/>
            <person name="Boniface M.C."/>
            <person name="Brunel D."/>
            <person name="Catrice O."/>
            <person name="Chaidir N."/>
            <person name="Claudel C."/>
            <person name="Donnadieu C."/>
            <person name="Faraut T."/>
            <person name="Fievet G."/>
            <person name="Helmstetter N."/>
            <person name="King M."/>
            <person name="Knapp S.J."/>
            <person name="Lai Z."/>
            <person name="Le Paslier M.C."/>
            <person name="Lippi Y."/>
            <person name="Lorenzon L."/>
            <person name="Mandel J.R."/>
            <person name="Marage G."/>
            <person name="Marchand G."/>
            <person name="Marquand E."/>
            <person name="Bret-Mestries E."/>
            <person name="Morien E."/>
            <person name="Nambeesan S."/>
            <person name="Nguyen T."/>
            <person name="Pegot-Espagnet P."/>
            <person name="Pouilly N."/>
            <person name="Raftis F."/>
            <person name="Sallet E."/>
            <person name="Schiex T."/>
            <person name="Thomas J."/>
            <person name="Vandecasteele C."/>
            <person name="Vares D."/>
            <person name="Vear F."/>
            <person name="Vautrin S."/>
            <person name="Crespi M."/>
            <person name="Mangin B."/>
            <person name="Burke J.M."/>
            <person name="Salse J."/>
            <person name="Munos S."/>
            <person name="Vincourt P."/>
            <person name="Rieseberg L.H."/>
            <person name="Langlade N.B."/>
        </authorList>
    </citation>
    <scope>NUCLEOTIDE SEQUENCE</scope>
    <source>
        <tissue evidence="1">Leaves</tissue>
    </source>
</reference>
<reference evidence="1" key="2">
    <citation type="submission" date="2020-06" db="EMBL/GenBank/DDBJ databases">
        <title>Helianthus annuus Genome sequencing and assembly Release 2.</title>
        <authorList>
            <person name="Gouzy J."/>
            <person name="Langlade N."/>
            <person name="Munos S."/>
        </authorList>
    </citation>
    <scope>NUCLEOTIDE SEQUENCE</scope>
    <source>
        <tissue evidence="1">Leaves</tissue>
    </source>
</reference>
<protein>
    <submittedName>
        <fullName evidence="1">Uncharacterized protein</fullName>
    </submittedName>
</protein>
<name>A0A9K3JA37_HELAN</name>
<organism evidence="1 2">
    <name type="scientific">Helianthus annuus</name>
    <name type="common">Common sunflower</name>
    <dbReference type="NCBI Taxonomy" id="4232"/>
    <lineage>
        <taxon>Eukaryota</taxon>
        <taxon>Viridiplantae</taxon>
        <taxon>Streptophyta</taxon>
        <taxon>Embryophyta</taxon>
        <taxon>Tracheophyta</taxon>
        <taxon>Spermatophyta</taxon>
        <taxon>Magnoliopsida</taxon>
        <taxon>eudicotyledons</taxon>
        <taxon>Gunneridae</taxon>
        <taxon>Pentapetalae</taxon>
        <taxon>asterids</taxon>
        <taxon>campanulids</taxon>
        <taxon>Asterales</taxon>
        <taxon>Asteraceae</taxon>
        <taxon>Asteroideae</taxon>
        <taxon>Heliantheae alliance</taxon>
        <taxon>Heliantheae</taxon>
        <taxon>Helianthus</taxon>
    </lineage>
</organism>
<comment type="caution">
    <text evidence="1">The sequence shown here is derived from an EMBL/GenBank/DDBJ whole genome shotgun (WGS) entry which is preliminary data.</text>
</comment>
<accession>A0A9K3JA37</accession>
<evidence type="ECO:0000313" key="1">
    <source>
        <dbReference type="EMBL" id="KAF5811362.1"/>
    </source>
</evidence>
<dbReference type="Proteomes" id="UP000215914">
    <property type="component" value="Unassembled WGS sequence"/>
</dbReference>
<gene>
    <name evidence="1" type="ORF">HanXRQr2_Chr04g0180521</name>
</gene>
<keyword evidence="2" id="KW-1185">Reference proteome</keyword>
<dbReference type="AlphaFoldDB" id="A0A9K3JA37"/>
<sequence length="58" mass="6053">MHDTTPISITSCFNHVVPVPVVLPLGRLVLAPTPPPVDALALAVGLLAEAPPLEECPY</sequence>
<dbReference type="EMBL" id="MNCJ02000319">
    <property type="protein sequence ID" value="KAF5811362.1"/>
    <property type="molecule type" value="Genomic_DNA"/>
</dbReference>
<dbReference type="Gramene" id="mRNA:HanXRQr2_Chr04g0180521">
    <property type="protein sequence ID" value="CDS:HanXRQr2_Chr04g0180521.1"/>
    <property type="gene ID" value="HanXRQr2_Chr04g0180521"/>
</dbReference>
<proteinExistence type="predicted"/>
<evidence type="ECO:0000313" key="2">
    <source>
        <dbReference type="Proteomes" id="UP000215914"/>
    </source>
</evidence>